<feature type="signal peptide" evidence="2">
    <location>
        <begin position="1"/>
        <end position="19"/>
    </location>
</feature>
<feature type="region of interest" description="Disordered" evidence="1">
    <location>
        <begin position="231"/>
        <end position="280"/>
    </location>
</feature>
<evidence type="ECO:0000256" key="1">
    <source>
        <dbReference type="SAM" id="MobiDB-lite"/>
    </source>
</evidence>
<keyword evidence="2" id="KW-0732">Signal</keyword>
<dbReference type="EMBL" id="GEBQ01018454">
    <property type="protein sequence ID" value="JAT21523.1"/>
    <property type="molecule type" value="Transcribed_RNA"/>
</dbReference>
<feature type="region of interest" description="Disordered" evidence="1">
    <location>
        <begin position="126"/>
        <end position="150"/>
    </location>
</feature>
<evidence type="ECO:0000256" key="2">
    <source>
        <dbReference type="SAM" id="SignalP"/>
    </source>
</evidence>
<reference evidence="3" key="1">
    <citation type="submission" date="2015-11" db="EMBL/GenBank/DDBJ databases">
        <title>De novo transcriptome assembly of four potential Pierce s Disease insect vectors from Arizona vineyards.</title>
        <authorList>
            <person name="Tassone E.E."/>
        </authorList>
    </citation>
    <scope>NUCLEOTIDE SEQUENCE</scope>
</reference>
<feature type="compositionally biased region" description="Basic and acidic residues" evidence="1">
    <location>
        <begin position="137"/>
        <end position="150"/>
    </location>
</feature>
<feature type="compositionally biased region" description="Polar residues" evidence="1">
    <location>
        <begin position="126"/>
        <end position="136"/>
    </location>
</feature>
<dbReference type="AlphaFoldDB" id="A0A1B6LCW3"/>
<evidence type="ECO:0000313" key="3">
    <source>
        <dbReference type="EMBL" id="JAT21523.1"/>
    </source>
</evidence>
<name>A0A1B6LCW3_9HEMI</name>
<organism evidence="3">
    <name type="scientific">Graphocephala atropunctata</name>
    <dbReference type="NCBI Taxonomy" id="36148"/>
    <lineage>
        <taxon>Eukaryota</taxon>
        <taxon>Metazoa</taxon>
        <taxon>Ecdysozoa</taxon>
        <taxon>Arthropoda</taxon>
        <taxon>Hexapoda</taxon>
        <taxon>Insecta</taxon>
        <taxon>Pterygota</taxon>
        <taxon>Neoptera</taxon>
        <taxon>Paraneoptera</taxon>
        <taxon>Hemiptera</taxon>
        <taxon>Auchenorrhyncha</taxon>
        <taxon>Membracoidea</taxon>
        <taxon>Cicadellidae</taxon>
        <taxon>Cicadellinae</taxon>
        <taxon>Cicadellini</taxon>
        <taxon>Graphocephala</taxon>
    </lineage>
</organism>
<gene>
    <name evidence="3" type="ORF">g.9376</name>
</gene>
<sequence>MDLKFIGLVLLLCFECISGRTTKANNTGKRNSNSTVGVSKNNTDSITNRNRGGVAIQHSRFGEDLRTGQTNSANLNAWHESSSAEQQQQQSSRYENNFNKQPIRLGQQPDAKNYNDQISQRDINQINQNHVSSQEQKSTKKGTDKTVRHSEKFRKHLEDLYGIKGARASGYGSEGTTQESRLNSHKYNTHSEHESTRHTMEEEEILSSMDIYGKRKKNNQQQGNTIREGNHQVQTGQMQSQSHQSTSQSQHESLNEHNSWGHNVNEGRITIRPPPVVEHG</sequence>
<feature type="region of interest" description="Disordered" evidence="1">
    <location>
        <begin position="166"/>
        <end position="202"/>
    </location>
</feature>
<feature type="compositionally biased region" description="Low complexity" evidence="1">
    <location>
        <begin position="231"/>
        <end position="252"/>
    </location>
</feature>
<proteinExistence type="predicted"/>
<feature type="compositionally biased region" description="Polar residues" evidence="1">
    <location>
        <begin position="23"/>
        <end position="50"/>
    </location>
</feature>
<protein>
    <submittedName>
        <fullName evidence="3">Uncharacterized protein</fullName>
    </submittedName>
</protein>
<feature type="non-terminal residue" evidence="3">
    <location>
        <position position="280"/>
    </location>
</feature>
<feature type="chain" id="PRO_5008587290" evidence="2">
    <location>
        <begin position="20"/>
        <end position="280"/>
    </location>
</feature>
<accession>A0A1B6LCW3</accession>
<feature type="region of interest" description="Disordered" evidence="1">
    <location>
        <begin position="23"/>
        <end position="52"/>
    </location>
</feature>
<feature type="compositionally biased region" description="Basic and acidic residues" evidence="1">
    <location>
        <begin position="189"/>
        <end position="200"/>
    </location>
</feature>